<feature type="domain" description="COR" evidence="4">
    <location>
        <begin position="349"/>
        <end position="503"/>
    </location>
</feature>
<keyword evidence="3" id="KW-0812">Transmembrane</keyword>
<dbReference type="Gene3D" id="1.10.10.10">
    <property type="entry name" value="Winged helix-like DNA-binding domain superfamily/Winged helix DNA-binding domain"/>
    <property type="match status" value="1"/>
</dbReference>
<gene>
    <name evidence="5" type="ORF">MCOR_54132</name>
</gene>
<keyword evidence="1" id="KW-0677">Repeat</keyword>
<sequence>MIKRIQEAVYKEQKQSQSVPDQVIPRETENNEKEAILSNEPLSELERKPENKPLTKDKIRIASPESNAVDTSLPGENKVNIGDTVTFVAEKSEIDIPNENDGVLSKDIKKAENLVKADDMRKKITEQMNAILVKVKKDQDRMTSESLVECGLWDFAGQKDYYATHQTFLNPHAIYLLVTNISEDIAATEGDNNFDSIEEYIDFWFDSIHCLRTSSPGHGLYPPVILVCTHIDQYKTDKECALILTSIRQIKRYSIHCLCTSSRGHGLYPPVIVVCTQIDQYKAEQEVEDRKKEYIKRFKEIFGDQDKANHNRGIFFISNTEFLKSDCNKLKDKISDVAKKMKFFAEELPMQWIQLENALSVLKNDSKQNILSWQTFVESAKILSINEKELLPFLTYQHKIGNIIFFADIKEYIILQPDWLVKCFRCLVCDNHPQKRNIEIVQLTDWHNLEKTGQLSDNIVDRLFEKEPDLEFGKYKTHILNVMEKFDIIVKPQFTATNNDSSLIQNGYYMPCMITTQSTSLDIIQKNFGSERSSFSSSPWLILEFKFLPLAYFNHILFYYITRYTVCEEKEGRKTLYRGNALVNIDKTELRKLCICFSKNAIALQVWKLADVEYSRYDTILEELCRKIEELKRKLSQNISYDIKAKCRNGDYSNTQGRITYKELGEICEQGRYYCHEHTDTHSKDDAESTLLQHADIVKGSTDPMAVTYEYVLLPMVVTYEYVLLLMVVTYEYVLLPMVVTYEYVLLPMVVTYENVLLPMVVTYEYVLLPMVVTYENVLLPMVVTYEYVLLPMVVTYEYVLLPMVVTYDYVLLPMVVTYEYVLLPMVVTYDYVL</sequence>
<dbReference type="AlphaFoldDB" id="A0A6J8ENL9"/>
<feature type="compositionally biased region" description="Basic and acidic residues" evidence="2">
    <location>
        <begin position="1"/>
        <end position="14"/>
    </location>
</feature>
<dbReference type="Gene3D" id="3.40.50.300">
    <property type="entry name" value="P-loop containing nucleotide triphosphate hydrolases"/>
    <property type="match status" value="1"/>
</dbReference>
<feature type="compositionally biased region" description="Basic and acidic residues" evidence="2">
    <location>
        <begin position="24"/>
        <end position="35"/>
    </location>
</feature>
<evidence type="ECO:0000256" key="2">
    <source>
        <dbReference type="SAM" id="MobiDB-lite"/>
    </source>
</evidence>
<dbReference type="Proteomes" id="UP000507470">
    <property type="component" value="Unassembled WGS sequence"/>
</dbReference>
<accession>A0A6J8ENL9</accession>
<evidence type="ECO:0000313" key="5">
    <source>
        <dbReference type="EMBL" id="CAC5422060.1"/>
    </source>
</evidence>
<dbReference type="EMBL" id="CACVKT020009484">
    <property type="protein sequence ID" value="CAC5422060.1"/>
    <property type="molecule type" value="Genomic_DNA"/>
</dbReference>
<feature type="compositionally biased region" description="Basic and acidic residues" evidence="2">
    <location>
        <begin position="44"/>
        <end position="60"/>
    </location>
</feature>
<keyword evidence="3" id="KW-1133">Transmembrane helix</keyword>
<dbReference type="PANTHER" id="PTHR12449:SF18">
    <property type="entry name" value="DEATH DOMAIN-CONTAINING PROTEIN"/>
    <property type="match status" value="1"/>
</dbReference>
<feature type="region of interest" description="Disordered" evidence="2">
    <location>
        <begin position="1"/>
        <end position="75"/>
    </location>
</feature>
<evidence type="ECO:0000256" key="3">
    <source>
        <dbReference type="SAM" id="Phobius"/>
    </source>
</evidence>
<feature type="transmembrane region" description="Helical" evidence="3">
    <location>
        <begin position="711"/>
        <end position="736"/>
    </location>
</feature>
<dbReference type="InterPro" id="IPR039788">
    <property type="entry name" value="NOL4/NOL4L"/>
</dbReference>
<evidence type="ECO:0000259" key="4">
    <source>
        <dbReference type="Pfam" id="PF16095"/>
    </source>
</evidence>
<protein>
    <recommendedName>
        <fullName evidence="4">COR domain-containing protein</fullName>
    </recommendedName>
</protein>
<dbReference type="OrthoDB" id="5962960at2759"/>
<organism evidence="5 6">
    <name type="scientific">Mytilus coruscus</name>
    <name type="common">Sea mussel</name>
    <dbReference type="NCBI Taxonomy" id="42192"/>
    <lineage>
        <taxon>Eukaryota</taxon>
        <taxon>Metazoa</taxon>
        <taxon>Spiralia</taxon>
        <taxon>Lophotrochozoa</taxon>
        <taxon>Mollusca</taxon>
        <taxon>Bivalvia</taxon>
        <taxon>Autobranchia</taxon>
        <taxon>Pteriomorphia</taxon>
        <taxon>Mytilida</taxon>
        <taxon>Mytiloidea</taxon>
        <taxon>Mytilidae</taxon>
        <taxon>Mytilinae</taxon>
        <taxon>Mytilus</taxon>
    </lineage>
</organism>
<keyword evidence="3" id="KW-0472">Membrane</keyword>
<reference evidence="5 6" key="1">
    <citation type="submission" date="2020-06" db="EMBL/GenBank/DDBJ databases">
        <authorList>
            <person name="Li R."/>
            <person name="Bekaert M."/>
        </authorList>
    </citation>
    <scope>NUCLEOTIDE SEQUENCE [LARGE SCALE GENOMIC DNA]</scope>
    <source>
        <strain evidence="6">wild</strain>
    </source>
</reference>
<dbReference type="Pfam" id="PF16095">
    <property type="entry name" value="COR-A"/>
    <property type="match status" value="1"/>
</dbReference>
<dbReference type="SUPFAM" id="SSF52540">
    <property type="entry name" value="P-loop containing nucleoside triphosphate hydrolases"/>
    <property type="match status" value="1"/>
</dbReference>
<dbReference type="InterPro" id="IPR036388">
    <property type="entry name" value="WH-like_DNA-bd_sf"/>
</dbReference>
<evidence type="ECO:0000256" key="1">
    <source>
        <dbReference type="ARBA" id="ARBA00022737"/>
    </source>
</evidence>
<keyword evidence="6" id="KW-1185">Reference proteome</keyword>
<dbReference type="PANTHER" id="PTHR12449">
    <property type="entry name" value="DEATH DOMAIN-CONTAINING PROTEIN"/>
    <property type="match status" value="1"/>
</dbReference>
<feature type="transmembrane region" description="Helical" evidence="3">
    <location>
        <begin position="788"/>
        <end position="806"/>
    </location>
</feature>
<proteinExistence type="predicted"/>
<name>A0A6J8ENL9_MYTCO</name>
<evidence type="ECO:0000313" key="6">
    <source>
        <dbReference type="Proteomes" id="UP000507470"/>
    </source>
</evidence>
<dbReference type="InterPro" id="IPR032171">
    <property type="entry name" value="COR-A"/>
</dbReference>
<dbReference type="Pfam" id="PF08477">
    <property type="entry name" value="Roc"/>
    <property type="match status" value="1"/>
</dbReference>
<feature type="transmembrane region" description="Helical" evidence="3">
    <location>
        <begin position="812"/>
        <end position="833"/>
    </location>
</feature>
<dbReference type="InterPro" id="IPR027417">
    <property type="entry name" value="P-loop_NTPase"/>
</dbReference>